<feature type="domain" description="Trimeric autotransporter adhesin YadA-like stalk" evidence="1">
    <location>
        <begin position="685"/>
        <end position="715"/>
    </location>
</feature>
<evidence type="ECO:0000313" key="2">
    <source>
        <dbReference type="EMBL" id="KGQ69415.1"/>
    </source>
</evidence>
<dbReference type="EMBL" id="JSUM01000024">
    <property type="protein sequence ID" value="KGQ69415.1"/>
    <property type="molecule type" value="Genomic_DNA"/>
</dbReference>
<feature type="non-terminal residue" evidence="2">
    <location>
        <position position="720"/>
    </location>
</feature>
<evidence type="ECO:0000259" key="1">
    <source>
        <dbReference type="Pfam" id="PF05662"/>
    </source>
</evidence>
<dbReference type="Gene3D" id="2.20.70.140">
    <property type="match status" value="3"/>
</dbReference>
<dbReference type="InterPro" id="IPR011049">
    <property type="entry name" value="Serralysin-like_metalloprot_C"/>
</dbReference>
<dbReference type="STRING" id="505317.OA57_11735"/>
<comment type="caution">
    <text evidence="2">The sequence shown here is derived from an EMBL/GenBank/DDBJ whole genome shotgun (WGS) entry which is preliminary data.</text>
</comment>
<dbReference type="GO" id="GO:0019867">
    <property type="term" value="C:outer membrane"/>
    <property type="evidence" value="ECO:0007669"/>
    <property type="project" value="InterPro"/>
</dbReference>
<sequence>NDGLKFQGDTGNAIAKKLNETLSIKGNVAADAEVTDKNLRVDNVDGELVIKMAKQLTDLTGATFGNTVINNDGVTIANGDNPVSLSKDGLNNGGNVITNVAGGGDVDTNAANIADVKNAAAKAKTEVTKGTNIADVSETAGANGQTVYTVNADGVSVSSGSADVVVGKGEKDDSNVTDYKIDLAQTVKDDIKKGAEAKEAIDAQGLTFTADNDSSTGIKKLGEEVAFSGDDNITTAATADGVQVKLNTTLTGLESVTIGDVVINNQGIDAGDKQIKNVASAGDISNAENAKNAVNAGDLNSAISNVNNAIQNSTQQFKGDNDTVITRKPNEVFNIKGGATGETAANNIKTVGSDDGSIAIELAKDVDLGENGSVTAGNTGINNDGITIKSPTDANPDNTVSLGKDGLNNGGGKISNIAAGVDGKDAVNKDQLDALKNEITAGEKSAVVAAGQNTTVETDVEGNVTTYTVNAEKATVSAGNNGVKVVASEKDADGTTNYEISLDKDLVAGSDTEAGTVTVKGADGKDGISLNGADGTIGLNGKDGTNATIGLAKDGAAGVHGKDGESKTRMTYQTTDVDGNPVTEQVATLNDGLKFVGDNTDVTVARKLNETLAINGGATGDTTANNIKTIGNADGSITIELAKALTDLTSATFGDTIINNGGVTIANGDNPVSLTEGGLNNGGNKISNIADGVDGKDAVNKGQLDALKNEIAAGEKSAVV</sequence>
<dbReference type="Proteomes" id="UP000030380">
    <property type="component" value="Unassembled WGS sequence"/>
</dbReference>
<keyword evidence="3" id="KW-1185">Reference proteome</keyword>
<protein>
    <recommendedName>
        <fullName evidence="1">Trimeric autotransporter adhesin YadA-like stalk domain-containing protein</fullName>
    </recommendedName>
</protein>
<dbReference type="AlphaFoldDB" id="A0A0A3AQN2"/>
<dbReference type="InterPro" id="IPR008635">
    <property type="entry name" value="Coiled_stalk_dom"/>
</dbReference>
<feature type="non-terminal residue" evidence="2">
    <location>
        <position position="1"/>
    </location>
</feature>
<dbReference type="Pfam" id="PF05662">
    <property type="entry name" value="YadA_stalk"/>
    <property type="match status" value="2"/>
</dbReference>
<reference evidence="2 3" key="1">
    <citation type="submission" date="2014-11" db="EMBL/GenBank/DDBJ databases">
        <title>Draft genome sequence of Chelonobacter oris 1662T, associated with respiratory disease in Hermann's Tortoises.</title>
        <authorList>
            <person name="Kudirkiene E."/>
            <person name="Hansen M.J."/>
            <person name="Bojesen A.M."/>
        </authorList>
    </citation>
    <scope>NUCLEOTIDE SEQUENCE [LARGE SCALE GENOMIC DNA]</scope>
    <source>
        <strain evidence="2 3">1662</strain>
    </source>
</reference>
<evidence type="ECO:0000313" key="3">
    <source>
        <dbReference type="Proteomes" id="UP000030380"/>
    </source>
</evidence>
<organism evidence="2 3">
    <name type="scientific">Chelonobacter oris</name>
    <dbReference type="NCBI Taxonomy" id="505317"/>
    <lineage>
        <taxon>Bacteria</taxon>
        <taxon>Pseudomonadati</taxon>
        <taxon>Pseudomonadota</taxon>
        <taxon>Gammaproteobacteria</taxon>
        <taxon>Pasteurellales</taxon>
        <taxon>Pasteurellaceae</taxon>
        <taxon>Chelonobacter</taxon>
    </lineage>
</organism>
<accession>A0A0A3AQN2</accession>
<dbReference type="SUPFAM" id="SSF101967">
    <property type="entry name" value="Adhesin YadA, collagen-binding domain"/>
    <property type="match status" value="1"/>
</dbReference>
<gene>
    <name evidence="2" type="ORF">OA57_11735</name>
</gene>
<name>A0A0A3AQN2_9PAST</name>
<proteinExistence type="predicted"/>
<feature type="domain" description="Trimeric autotransporter adhesin YadA-like stalk" evidence="1">
    <location>
        <begin position="413"/>
        <end position="447"/>
    </location>
</feature>